<keyword evidence="2" id="KW-0677">Repeat</keyword>
<dbReference type="InterPro" id="IPR015943">
    <property type="entry name" value="WD40/YVTN_repeat-like_dom_sf"/>
</dbReference>
<proteinExistence type="predicted"/>
<evidence type="ECO:0000313" key="5">
    <source>
        <dbReference type="Proteomes" id="UP000014500"/>
    </source>
</evidence>
<keyword evidence="5" id="KW-1185">Reference proteome</keyword>
<feature type="repeat" description="WD" evidence="3">
    <location>
        <begin position="61"/>
        <end position="100"/>
    </location>
</feature>
<dbReference type="PhylomeDB" id="T1JH13"/>
<dbReference type="SMART" id="SM00320">
    <property type="entry name" value="WD40"/>
    <property type="match status" value="8"/>
</dbReference>
<dbReference type="AlphaFoldDB" id="T1JH13"/>
<protein>
    <submittedName>
        <fullName evidence="4">Uncharacterized protein</fullName>
    </submittedName>
</protein>
<feature type="repeat" description="WD" evidence="3">
    <location>
        <begin position="17"/>
        <end position="58"/>
    </location>
</feature>
<reference evidence="4" key="2">
    <citation type="submission" date="2015-02" db="UniProtKB">
        <authorList>
            <consortium name="EnsemblMetazoa"/>
        </authorList>
    </citation>
    <scope>IDENTIFICATION</scope>
</reference>
<sequence>MGCGNSQEKVTSSSVVLREHQGPINCIGTSEDNSLLCTGSDDQMTRMWSTKTAKVECIGLLQGHSSYITCCTISDTFVITGSEDSTIRKWSMTNLECVHIYRGHKSCVNRVISTGEFIFSSSYDATAKAWLFDFEDIAEMGSDCIKTFTGHNNALFPIIFIPSDGIPSEACDGKININAGDTLITGSADCTARAWAFDTGETIHVFKSVFEGHTGPISCMTTDPHGKVLFTGSSDKTIRSWSIGRGDALKTFKGHEAPVLCLHGGSRLVYSGSQDTTARAWVGEFGNNTKVYEGHGSSVTCLMAYYNRILFTGSGDALIRVYNITTGDLMHTFKGHTATISAITVIYEYCRKVLLLTGSWNCCTSQ</sequence>
<dbReference type="InterPro" id="IPR020472">
    <property type="entry name" value="WD40_PAC1"/>
</dbReference>
<evidence type="ECO:0000256" key="1">
    <source>
        <dbReference type="ARBA" id="ARBA00022574"/>
    </source>
</evidence>
<dbReference type="InterPro" id="IPR044715">
    <property type="entry name" value="WDR86-like"/>
</dbReference>
<organism evidence="4 5">
    <name type="scientific">Strigamia maritima</name>
    <name type="common">European centipede</name>
    <name type="synonym">Geophilus maritimus</name>
    <dbReference type="NCBI Taxonomy" id="126957"/>
    <lineage>
        <taxon>Eukaryota</taxon>
        <taxon>Metazoa</taxon>
        <taxon>Ecdysozoa</taxon>
        <taxon>Arthropoda</taxon>
        <taxon>Myriapoda</taxon>
        <taxon>Chilopoda</taxon>
        <taxon>Pleurostigmophora</taxon>
        <taxon>Geophilomorpha</taxon>
        <taxon>Linotaeniidae</taxon>
        <taxon>Strigamia</taxon>
    </lineage>
</organism>
<dbReference type="PRINTS" id="PR00320">
    <property type="entry name" value="GPROTEINBRPT"/>
</dbReference>
<dbReference type="Gene3D" id="2.130.10.10">
    <property type="entry name" value="YVTN repeat-like/Quinoprotein amine dehydrogenase"/>
    <property type="match status" value="2"/>
</dbReference>
<feature type="repeat" description="WD" evidence="3">
    <location>
        <begin position="210"/>
        <end position="251"/>
    </location>
</feature>
<evidence type="ECO:0000313" key="4">
    <source>
        <dbReference type="EnsemblMetazoa" id="SMAR013142-PA"/>
    </source>
</evidence>
<dbReference type="OMA" id="HGGINWL"/>
<dbReference type="Proteomes" id="UP000014500">
    <property type="component" value="Unassembled WGS sequence"/>
</dbReference>
<keyword evidence="1 3" id="KW-0853">WD repeat</keyword>
<dbReference type="InterPro" id="IPR036322">
    <property type="entry name" value="WD40_repeat_dom_sf"/>
</dbReference>
<dbReference type="eggNOG" id="KOG0274">
    <property type="taxonomic scope" value="Eukaryota"/>
</dbReference>
<evidence type="ECO:0000256" key="3">
    <source>
        <dbReference type="PROSITE-ProRule" id="PRU00221"/>
    </source>
</evidence>
<dbReference type="STRING" id="126957.T1JH13"/>
<dbReference type="HOGENOM" id="CLU_000288_57_14_1"/>
<feature type="repeat" description="WD" evidence="3">
    <location>
        <begin position="292"/>
        <end position="332"/>
    </location>
</feature>
<dbReference type="SUPFAM" id="SSF50978">
    <property type="entry name" value="WD40 repeat-like"/>
    <property type="match status" value="1"/>
</dbReference>
<dbReference type="CDD" id="cd00200">
    <property type="entry name" value="WD40"/>
    <property type="match status" value="1"/>
</dbReference>
<evidence type="ECO:0000256" key="2">
    <source>
        <dbReference type="ARBA" id="ARBA00022737"/>
    </source>
</evidence>
<dbReference type="EMBL" id="JH432215">
    <property type="status" value="NOT_ANNOTATED_CDS"/>
    <property type="molecule type" value="Genomic_DNA"/>
</dbReference>
<dbReference type="Pfam" id="PF00400">
    <property type="entry name" value="WD40"/>
    <property type="match status" value="6"/>
</dbReference>
<reference evidence="5" key="1">
    <citation type="submission" date="2011-05" db="EMBL/GenBank/DDBJ databases">
        <authorList>
            <person name="Richards S.R."/>
            <person name="Qu J."/>
            <person name="Jiang H."/>
            <person name="Jhangiani S.N."/>
            <person name="Agravi P."/>
            <person name="Goodspeed R."/>
            <person name="Gross S."/>
            <person name="Mandapat C."/>
            <person name="Jackson L."/>
            <person name="Mathew T."/>
            <person name="Pu L."/>
            <person name="Thornton R."/>
            <person name="Saada N."/>
            <person name="Wilczek-Boney K.B."/>
            <person name="Lee S."/>
            <person name="Kovar C."/>
            <person name="Wu Y."/>
            <person name="Scherer S.E."/>
            <person name="Worley K.C."/>
            <person name="Muzny D.M."/>
            <person name="Gibbs R."/>
        </authorList>
    </citation>
    <scope>NUCLEOTIDE SEQUENCE</scope>
    <source>
        <strain evidence="5">Brora</strain>
    </source>
</reference>
<dbReference type="InterPro" id="IPR001680">
    <property type="entry name" value="WD40_rpt"/>
</dbReference>
<dbReference type="EnsemblMetazoa" id="SMAR013142-RA">
    <property type="protein sequence ID" value="SMAR013142-PA"/>
    <property type="gene ID" value="SMAR013142"/>
</dbReference>
<dbReference type="PANTHER" id="PTHR44489">
    <property type="match status" value="1"/>
</dbReference>
<dbReference type="PANTHER" id="PTHR44489:SF11">
    <property type="entry name" value="WD REPEAT DOMAIN 86"/>
    <property type="match status" value="1"/>
</dbReference>
<name>T1JH13_STRMM</name>
<accession>T1JH13</accession>
<dbReference type="PROSITE" id="PS50082">
    <property type="entry name" value="WD_REPEATS_2"/>
    <property type="match status" value="4"/>
</dbReference>
<dbReference type="PROSITE" id="PS50294">
    <property type="entry name" value="WD_REPEATS_REGION"/>
    <property type="match status" value="3"/>
</dbReference>